<reference evidence="7 8" key="1">
    <citation type="submission" date="2023-03" db="EMBL/GenBank/DDBJ databases">
        <authorList>
            <person name="Pearce D."/>
        </authorList>
    </citation>
    <scope>NUCLEOTIDE SEQUENCE [LARGE SCALE GENOMIC DNA]</scope>
    <source>
        <strain evidence="7">Msz</strain>
    </source>
</reference>
<evidence type="ECO:0000256" key="5">
    <source>
        <dbReference type="SAM" id="MobiDB-lite"/>
    </source>
</evidence>
<evidence type="ECO:0000313" key="7">
    <source>
        <dbReference type="EMBL" id="CAI8772421.1"/>
    </source>
</evidence>
<proteinExistence type="inferred from homology"/>
<keyword evidence="8" id="KW-1185">Reference proteome</keyword>
<feature type="region of interest" description="Disordered" evidence="5">
    <location>
        <begin position="140"/>
        <end position="162"/>
    </location>
</feature>
<evidence type="ECO:0000256" key="1">
    <source>
        <dbReference type="ARBA" id="ARBA00005772"/>
    </source>
</evidence>
<dbReference type="Pfam" id="PF03787">
    <property type="entry name" value="RAMPs"/>
    <property type="match status" value="1"/>
</dbReference>
<keyword evidence="3" id="KW-0694">RNA-binding</keyword>
<name>A0ABM9HYN2_9GAMM</name>
<evidence type="ECO:0000256" key="4">
    <source>
        <dbReference type="ARBA" id="ARBA00023118"/>
    </source>
</evidence>
<evidence type="ECO:0000256" key="3">
    <source>
        <dbReference type="ARBA" id="ARBA00022884"/>
    </source>
</evidence>
<keyword evidence="4" id="KW-0051">Antiviral defense</keyword>
<sequence>MTRTRRRHSPLFTRCHHRLEKRNIRMNLIRLTITPRTAFGTRPMGDTLFGQLCWALRNRHGEDRLVECLQGYTEGRPYAVVSDAFPGGHLPRPTLPNHWFAAVESADRKQVKKRVWLPKEDLSTPVENWLNVCKTAADIPGAEPHSRPQPHNSINRATGTTGTGQFAPYSMSQLWYGTKKSESNVQPNLDIYVVLDETRLSREELKRLFQDMGEFGFGRDATIGLGKFELAGIEPDALPDQADANAWLTLAPSAPQGLELDAERSFYQTFTRFGRHGDIGVHLGNPFKTPVLLAQTGAVLTPKRFHPAPFVGQGLGGNGQLTKIRSLQGTVHQGYAPAVGIRLPERNAR</sequence>
<dbReference type="InterPro" id="IPR005537">
    <property type="entry name" value="RAMP_III_fam"/>
</dbReference>
<dbReference type="NCBIfam" id="TIGR01903">
    <property type="entry name" value="cas5_csm4"/>
    <property type="match status" value="1"/>
</dbReference>
<organism evidence="7 8">
    <name type="scientific">Methylocaldum szegediense</name>
    <dbReference type="NCBI Taxonomy" id="73780"/>
    <lineage>
        <taxon>Bacteria</taxon>
        <taxon>Pseudomonadati</taxon>
        <taxon>Pseudomonadota</taxon>
        <taxon>Gammaproteobacteria</taxon>
        <taxon>Methylococcales</taxon>
        <taxon>Methylococcaceae</taxon>
        <taxon>Methylocaldum</taxon>
    </lineage>
</organism>
<comment type="similarity">
    <text evidence="1">Belongs to the CRISPR-associated Csm4 family.</text>
</comment>
<protein>
    <recommendedName>
        <fullName evidence="2">CRISPR system Cms protein Csm4</fullName>
    </recommendedName>
</protein>
<feature type="compositionally biased region" description="Polar residues" evidence="5">
    <location>
        <begin position="149"/>
        <end position="162"/>
    </location>
</feature>
<dbReference type="EMBL" id="OX458333">
    <property type="protein sequence ID" value="CAI8772421.1"/>
    <property type="molecule type" value="Genomic_DNA"/>
</dbReference>
<feature type="domain" description="CRISPR type III-associated protein" evidence="6">
    <location>
        <begin position="28"/>
        <end position="229"/>
    </location>
</feature>
<evidence type="ECO:0000256" key="2">
    <source>
        <dbReference type="ARBA" id="ARBA00016109"/>
    </source>
</evidence>
<gene>
    <name evidence="7" type="ORF">MSZNOR_1057</name>
</gene>
<accession>A0ABM9HYN2</accession>
<evidence type="ECO:0000259" key="6">
    <source>
        <dbReference type="Pfam" id="PF03787"/>
    </source>
</evidence>
<dbReference type="InterPro" id="IPR005510">
    <property type="entry name" value="Csm4"/>
</dbReference>
<dbReference type="Proteomes" id="UP001162030">
    <property type="component" value="Chromosome"/>
</dbReference>
<evidence type="ECO:0000313" key="8">
    <source>
        <dbReference type="Proteomes" id="UP001162030"/>
    </source>
</evidence>